<dbReference type="EMBL" id="CP002273">
    <property type="protein sequence ID" value="ADO39380.1"/>
    <property type="molecule type" value="Genomic_DNA"/>
</dbReference>
<protein>
    <submittedName>
        <fullName evidence="1">Uncharacterized protein</fullName>
    </submittedName>
</protein>
<sequence length="38" mass="4479">MKFLKAAPGFSFVTALKRKYFYAIMNHKLCEGKRNGRR</sequence>
<proteinExistence type="predicted"/>
<name>E3GQT8_9FIRM</name>
<dbReference type="Proteomes" id="UP000006873">
    <property type="component" value="Chromosome"/>
</dbReference>
<reference evidence="1 2" key="2">
    <citation type="journal article" date="2011" name="J. Bacteriol.">
        <title>Complete genome sequence of a carbon monoxide-utilizing acetogen, Eubacterium limosum KIST612.</title>
        <authorList>
            <person name="Roh H."/>
            <person name="Ko H.J."/>
            <person name="Kim D."/>
            <person name="Choi D.G."/>
            <person name="Park S."/>
            <person name="Kim S."/>
            <person name="Chang I.S."/>
            <person name="Choi I.G."/>
        </authorList>
    </citation>
    <scope>NUCLEOTIDE SEQUENCE [LARGE SCALE GENOMIC DNA]</scope>
    <source>
        <strain evidence="1 2">KIST612</strain>
    </source>
</reference>
<organism evidence="1 2">
    <name type="scientific">Eubacterium callanderi</name>
    <dbReference type="NCBI Taxonomy" id="53442"/>
    <lineage>
        <taxon>Bacteria</taxon>
        <taxon>Bacillati</taxon>
        <taxon>Bacillota</taxon>
        <taxon>Clostridia</taxon>
        <taxon>Eubacteriales</taxon>
        <taxon>Eubacteriaceae</taxon>
        <taxon>Eubacterium</taxon>
    </lineage>
</organism>
<dbReference type="HOGENOM" id="CLU_3328057_0_0_9"/>
<evidence type="ECO:0000313" key="1">
    <source>
        <dbReference type="EMBL" id="ADO39380.1"/>
    </source>
</evidence>
<accession>E3GQT8</accession>
<keyword evidence="2" id="KW-1185">Reference proteome</keyword>
<dbReference type="KEGG" id="elm:ELI_4446"/>
<dbReference type="AlphaFoldDB" id="E3GQT8"/>
<evidence type="ECO:0000313" key="2">
    <source>
        <dbReference type="Proteomes" id="UP000006873"/>
    </source>
</evidence>
<reference key="1">
    <citation type="submission" date="2010-09" db="EMBL/GenBank/DDBJ databases">
        <authorList>
            <person name="Roh H."/>
            <person name="Ko H.-J."/>
            <person name="Kim D."/>
            <person name="Choi D.G."/>
            <person name="Park S."/>
            <person name="Kim S."/>
            <person name="Kim K.H."/>
            <person name="Chang I.S."/>
            <person name="Choi I.-G."/>
        </authorList>
    </citation>
    <scope>NUCLEOTIDE SEQUENCE</scope>
    <source>
        <strain>KIST612</strain>
    </source>
</reference>
<gene>
    <name evidence="1" type="ordered locus">ELI_4446</name>
</gene>